<accession>A0ACC0JDH8</accession>
<reference evidence="1 2" key="1">
    <citation type="journal article" date="2022" name="Genome Biol. Evol.">
        <title>The Spruce Budworm Genome: Reconstructing the Evolutionary History of Antifreeze Proteins.</title>
        <authorList>
            <person name="Beliveau C."/>
            <person name="Gagne P."/>
            <person name="Picq S."/>
            <person name="Vernygora O."/>
            <person name="Keeling C.I."/>
            <person name="Pinkney K."/>
            <person name="Doucet D."/>
            <person name="Wen F."/>
            <person name="Johnston J.S."/>
            <person name="Maaroufi H."/>
            <person name="Boyle B."/>
            <person name="Laroche J."/>
            <person name="Dewar K."/>
            <person name="Juretic N."/>
            <person name="Blackburn G."/>
            <person name="Nisole A."/>
            <person name="Brunet B."/>
            <person name="Brandao M."/>
            <person name="Lumley L."/>
            <person name="Duan J."/>
            <person name="Quan G."/>
            <person name="Lucarotti C.J."/>
            <person name="Roe A.D."/>
            <person name="Sperling F.A.H."/>
            <person name="Levesque R.C."/>
            <person name="Cusson M."/>
        </authorList>
    </citation>
    <scope>NUCLEOTIDE SEQUENCE [LARGE SCALE GENOMIC DNA]</scope>
    <source>
        <strain evidence="1">Glfc:IPQL:Cfum</strain>
    </source>
</reference>
<name>A0ACC0JDH8_CHOFU</name>
<dbReference type="Proteomes" id="UP001064048">
    <property type="component" value="Chromosome 10"/>
</dbReference>
<protein>
    <submittedName>
        <fullName evidence="1">Uncharacterized protein</fullName>
    </submittedName>
</protein>
<evidence type="ECO:0000313" key="1">
    <source>
        <dbReference type="EMBL" id="KAI8422147.1"/>
    </source>
</evidence>
<sequence length="331" mass="36400">MRLFTLLFVLYFLFPPTNLQLLINVKNQGGDVMQESITANVTEDTVTLEFLRLDGVFISQLVDFANEVEAMKVVIPAEEELGQTGPQTLCFLTHAAQADFIAPDAMAKLRQVMKFPKLEKNAGHGARSGRRARLAADHGDGVGRARRPAAVGAQAARHCSDRVNKEPPAAIAAPRATAATREIRSTCARRPGALAPRPGCVHRHYYVLYRAARADRRPRRHTAAPREISIGCICAGLDQSSYGSAVTAFPARALADAADGAAPAPCVAETDRLKDCICHMEVCVNWYPCGLKYCKGKPQGGLSYRCGIKTCHRCYRYHFYVRRRDGCYNFT</sequence>
<keyword evidence="2" id="KW-1185">Reference proteome</keyword>
<comment type="caution">
    <text evidence="1">The sequence shown here is derived from an EMBL/GenBank/DDBJ whole genome shotgun (WGS) entry which is preliminary data.</text>
</comment>
<organism evidence="1 2">
    <name type="scientific">Choristoneura fumiferana</name>
    <name type="common">Spruce budworm moth</name>
    <name type="synonym">Archips fumiferana</name>
    <dbReference type="NCBI Taxonomy" id="7141"/>
    <lineage>
        <taxon>Eukaryota</taxon>
        <taxon>Metazoa</taxon>
        <taxon>Ecdysozoa</taxon>
        <taxon>Arthropoda</taxon>
        <taxon>Hexapoda</taxon>
        <taxon>Insecta</taxon>
        <taxon>Pterygota</taxon>
        <taxon>Neoptera</taxon>
        <taxon>Endopterygota</taxon>
        <taxon>Lepidoptera</taxon>
        <taxon>Glossata</taxon>
        <taxon>Ditrysia</taxon>
        <taxon>Tortricoidea</taxon>
        <taxon>Tortricidae</taxon>
        <taxon>Tortricinae</taxon>
        <taxon>Choristoneura</taxon>
    </lineage>
</organism>
<proteinExistence type="predicted"/>
<gene>
    <name evidence="1" type="ORF">MSG28_006058</name>
</gene>
<dbReference type="EMBL" id="CM046110">
    <property type="protein sequence ID" value="KAI8422147.1"/>
    <property type="molecule type" value="Genomic_DNA"/>
</dbReference>
<evidence type="ECO:0000313" key="2">
    <source>
        <dbReference type="Proteomes" id="UP001064048"/>
    </source>
</evidence>